<dbReference type="GO" id="GO:0003979">
    <property type="term" value="F:UDP-glucose 6-dehydrogenase activity"/>
    <property type="evidence" value="ECO:0007669"/>
    <property type="project" value="UniProtKB-EC"/>
</dbReference>
<dbReference type="InterPro" id="IPR028357">
    <property type="entry name" value="UDPglc_DH_bac"/>
</dbReference>
<sequence length="285" mass="31524">MVKPKKKVAVIGLWHLGCTVAVSLASKGYKVFGIDFESKAIGELNRGILPLFEPGLEELTKRQLRKGNLSFTNDFKNIKKCDYVVIAYDTPVDNKDRPDLNIVLKAFGRIKKFIKQDGLLIVMSQVPAGTCRKFYQTLQKSKKKAEVAYNPENVRLGNAISTYLDADRQIIGLSSAKTKSLIKKFYSFYKKPLLFMSLESAELVKHSINAFLATSVSFINQIADLSEKLRADISEVVKGLKSDSRIGKKAFLSPGLGFAGGTLGRDLKVLNLLASKYGVALPLIK</sequence>
<dbReference type="EMBL" id="PFEA01000008">
    <property type="protein sequence ID" value="PJE60040.1"/>
    <property type="molecule type" value="Genomic_DNA"/>
</dbReference>
<organism evidence="9 10">
    <name type="scientific">Candidatus Portnoybacteria bacterium CG10_big_fil_rev_8_21_14_0_10_44_7</name>
    <dbReference type="NCBI Taxonomy" id="1974816"/>
    <lineage>
        <taxon>Bacteria</taxon>
        <taxon>Candidatus Portnoyibacteriota</taxon>
    </lineage>
</organism>
<dbReference type="InterPro" id="IPR014026">
    <property type="entry name" value="UDP-Glc/GDP-Man_DH_dimer"/>
</dbReference>
<dbReference type="PANTHER" id="PTHR43750:SF3">
    <property type="entry name" value="UDP-GLUCOSE 6-DEHYDROGENASE TUAD"/>
    <property type="match status" value="1"/>
</dbReference>
<dbReference type="Pfam" id="PF03721">
    <property type="entry name" value="UDPG_MGDP_dh_N"/>
    <property type="match status" value="1"/>
</dbReference>
<feature type="domain" description="UDP-glucose/GDP-mannose dehydrogenase dimerisation" evidence="7">
    <location>
        <begin position="199"/>
        <end position="285"/>
    </location>
</feature>
<dbReference type="GO" id="GO:0051287">
    <property type="term" value="F:NAD binding"/>
    <property type="evidence" value="ECO:0007669"/>
    <property type="project" value="InterPro"/>
</dbReference>
<comment type="similarity">
    <text evidence="2">Belongs to the UDP-glucose/GDP-mannose dehydrogenase family.</text>
</comment>
<feature type="binding site" evidence="6">
    <location>
        <position position="35"/>
    </location>
    <ligand>
        <name>NAD(+)</name>
        <dbReference type="ChEBI" id="CHEBI:57540"/>
    </ligand>
</feature>
<dbReference type="Pfam" id="PF00984">
    <property type="entry name" value="UDPG_MGDP_dh"/>
    <property type="match status" value="1"/>
</dbReference>
<dbReference type="SUPFAM" id="SSF51735">
    <property type="entry name" value="NAD(P)-binding Rossmann-fold domains"/>
    <property type="match status" value="1"/>
</dbReference>
<dbReference type="SUPFAM" id="SSF48179">
    <property type="entry name" value="6-phosphogluconate dehydrogenase C-terminal domain-like"/>
    <property type="match status" value="1"/>
</dbReference>
<dbReference type="InterPro" id="IPR017476">
    <property type="entry name" value="UDP-Glc/GDP-Man"/>
</dbReference>
<comment type="catalytic activity">
    <reaction evidence="4">
        <text>UDP-alpha-D-glucose + 2 NAD(+) + H2O = UDP-alpha-D-glucuronate + 2 NADH + 3 H(+)</text>
        <dbReference type="Rhea" id="RHEA:23596"/>
        <dbReference type="ChEBI" id="CHEBI:15377"/>
        <dbReference type="ChEBI" id="CHEBI:15378"/>
        <dbReference type="ChEBI" id="CHEBI:57540"/>
        <dbReference type="ChEBI" id="CHEBI:57945"/>
        <dbReference type="ChEBI" id="CHEBI:58052"/>
        <dbReference type="ChEBI" id="CHEBI:58885"/>
        <dbReference type="EC" id="1.1.1.22"/>
    </reaction>
</comment>
<feature type="binding site" evidence="5">
    <location>
        <position position="205"/>
    </location>
    <ligand>
        <name>substrate</name>
    </ligand>
</feature>
<feature type="non-terminal residue" evidence="9">
    <location>
        <position position="285"/>
    </location>
</feature>
<evidence type="ECO:0000256" key="3">
    <source>
        <dbReference type="ARBA" id="ARBA00012954"/>
    </source>
</evidence>
<evidence type="ECO:0000256" key="1">
    <source>
        <dbReference type="ARBA" id="ARBA00004701"/>
    </source>
</evidence>
<dbReference type="PIRSF" id="PIRSF500134">
    <property type="entry name" value="UDPglc_DH_bac"/>
    <property type="match status" value="1"/>
</dbReference>
<dbReference type="NCBIfam" id="TIGR03026">
    <property type="entry name" value="NDP-sugDHase"/>
    <property type="match status" value="1"/>
</dbReference>
<evidence type="ECO:0000256" key="2">
    <source>
        <dbReference type="ARBA" id="ARBA00006601"/>
    </source>
</evidence>
<proteinExistence type="inferred from homology"/>
<dbReference type="AlphaFoldDB" id="A0A2M8KJE3"/>
<keyword evidence="6" id="KW-0520">NAD</keyword>
<feature type="binding site" evidence="5">
    <location>
        <begin position="251"/>
        <end position="255"/>
    </location>
    <ligand>
        <name>substrate</name>
    </ligand>
</feature>
<dbReference type="GO" id="GO:0006065">
    <property type="term" value="P:UDP-glucuronate biosynthetic process"/>
    <property type="evidence" value="ECO:0007669"/>
    <property type="project" value="UniProtKB-UniPathway"/>
</dbReference>
<dbReference type="InterPro" id="IPR008927">
    <property type="entry name" value="6-PGluconate_DH-like_C_sf"/>
</dbReference>
<dbReference type="GO" id="GO:0000271">
    <property type="term" value="P:polysaccharide biosynthetic process"/>
    <property type="evidence" value="ECO:0007669"/>
    <property type="project" value="InterPro"/>
</dbReference>
<dbReference type="EC" id="1.1.1.22" evidence="3"/>
<name>A0A2M8KJE3_9BACT</name>
<dbReference type="PANTHER" id="PTHR43750">
    <property type="entry name" value="UDP-GLUCOSE 6-DEHYDROGENASE TUAD"/>
    <property type="match status" value="1"/>
</dbReference>
<dbReference type="Gene3D" id="1.20.5.100">
    <property type="entry name" value="Cytochrome c1, transmembrane anchor, C-terminal"/>
    <property type="match status" value="1"/>
</dbReference>
<evidence type="ECO:0000256" key="6">
    <source>
        <dbReference type="PIRSR" id="PIRSR500134-3"/>
    </source>
</evidence>
<accession>A0A2M8KJE3</accession>
<reference evidence="10" key="1">
    <citation type="submission" date="2017-09" db="EMBL/GenBank/DDBJ databases">
        <title>Depth-based differentiation of microbial function through sediment-hosted aquifers and enrichment of novel symbionts in the deep terrestrial subsurface.</title>
        <authorList>
            <person name="Probst A.J."/>
            <person name="Ladd B."/>
            <person name="Jarett J.K."/>
            <person name="Geller-Mcgrath D.E."/>
            <person name="Sieber C.M.K."/>
            <person name="Emerson J.B."/>
            <person name="Anantharaman K."/>
            <person name="Thomas B.C."/>
            <person name="Malmstrom R."/>
            <person name="Stieglmeier M."/>
            <person name="Klingl A."/>
            <person name="Woyke T."/>
            <person name="Ryan C.M."/>
            <person name="Banfield J.F."/>
        </authorList>
    </citation>
    <scope>NUCLEOTIDE SEQUENCE [LARGE SCALE GENOMIC DNA]</scope>
</reference>
<dbReference type="InterPro" id="IPR036291">
    <property type="entry name" value="NAD(P)-bd_dom_sf"/>
</dbReference>
<evidence type="ECO:0000313" key="9">
    <source>
        <dbReference type="EMBL" id="PJE60040.1"/>
    </source>
</evidence>
<evidence type="ECO:0000313" key="10">
    <source>
        <dbReference type="Proteomes" id="UP000231086"/>
    </source>
</evidence>
<dbReference type="UniPathway" id="UPA00038">
    <property type="reaction ID" value="UER00491"/>
</dbReference>
<comment type="pathway">
    <text evidence="1">Nucleotide-sugar biosynthesis; UDP-alpha-D-glucuronate biosynthesis; UDP-alpha-D-glucuronate from UDP-alpha-D-glucose: step 1/1.</text>
</comment>
<dbReference type="InterPro" id="IPR001732">
    <property type="entry name" value="UDP-Glc/GDP-Man_DH_N"/>
</dbReference>
<dbReference type="Gene3D" id="3.40.50.720">
    <property type="entry name" value="NAD(P)-binding Rossmann-like Domain"/>
    <property type="match status" value="2"/>
</dbReference>
<evidence type="ECO:0000256" key="5">
    <source>
        <dbReference type="PIRSR" id="PIRSR500134-2"/>
    </source>
</evidence>
<feature type="binding site" evidence="6">
    <location>
        <position position="90"/>
    </location>
    <ligand>
        <name>NAD(+)</name>
        <dbReference type="ChEBI" id="CHEBI:57540"/>
    </ligand>
</feature>
<evidence type="ECO:0000259" key="8">
    <source>
        <dbReference type="Pfam" id="PF03721"/>
    </source>
</evidence>
<evidence type="ECO:0000256" key="4">
    <source>
        <dbReference type="ARBA" id="ARBA00047473"/>
    </source>
</evidence>
<protein>
    <recommendedName>
        <fullName evidence="3">UDP-glucose 6-dehydrogenase</fullName>
        <ecNumber evidence="3">1.1.1.22</ecNumber>
    </recommendedName>
</protein>
<gene>
    <name evidence="9" type="ORF">COU85_00325</name>
</gene>
<evidence type="ECO:0000259" key="7">
    <source>
        <dbReference type="Pfam" id="PF00984"/>
    </source>
</evidence>
<dbReference type="Proteomes" id="UP000231086">
    <property type="component" value="Unassembled WGS sequence"/>
</dbReference>
<feature type="domain" description="UDP-glucose/GDP-mannose dehydrogenase N-terminal" evidence="8">
    <location>
        <begin position="6"/>
        <end position="183"/>
    </location>
</feature>
<dbReference type="PIRSF" id="PIRSF000124">
    <property type="entry name" value="UDPglc_GDPman_dh"/>
    <property type="match status" value="1"/>
</dbReference>
<comment type="caution">
    <text evidence="9">The sequence shown here is derived from an EMBL/GenBank/DDBJ whole genome shotgun (WGS) entry which is preliminary data.</text>
</comment>